<name>A0AAE0YT81_9GAST</name>
<dbReference type="EMBL" id="JAWDGP010005460">
    <property type="protein sequence ID" value="KAK3756859.1"/>
    <property type="molecule type" value="Genomic_DNA"/>
</dbReference>
<keyword evidence="2" id="KW-1185">Reference proteome</keyword>
<accession>A0AAE0YT81</accession>
<organism evidence="1 2">
    <name type="scientific">Elysia crispata</name>
    <name type="common">lettuce slug</name>
    <dbReference type="NCBI Taxonomy" id="231223"/>
    <lineage>
        <taxon>Eukaryota</taxon>
        <taxon>Metazoa</taxon>
        <taxon>Spiralia</taxon>
        <taxon>Lophotrochozoa</taxon>
        <taxon>Mollusca</taxon>
        <taxon>Gastropoda</taxon>
        <taxon>Heterobranchia</taxon>
        <taxon>Euthyneura</taxon>
        <taxon>Panpulmonata</taxon>
        <taxon>Sacoglossa</taxon>
        <taxon>Placobranchoidea</taxon>
        <taxon>Plakobranchidae</taxon>
        <taxon>Elysia</taxon>
    </lineage>
</organism>
<evidence type="ECO:0000313" key="1">
    <source>
        <dbReference type="EMBL" id="KAK3756859.1"/>
    </source>
</evidence>
<dbReference type="Proteomes" id="UP001283361">
    <property type="component" value="Unassembled WGS sequence"/>
</dbReference>
<evidence type="ECO:0000313" key="2">
    <source>
        <dbReference type="Proteomes" id="UP001283361"/>
    </source>
</evidence>
<proteinExistence type="predicted"/>
<comment type="caution">
    <text evidence="1">The sequence shown here is derived from an EMBL/GenBank/DDBJ whole genome shotgun (WGS) entry which is preliminary data.</text>
</comment>
<gene>
    <name evidence="1" type="ORF">RRG08_048905</name>
</gene>
<reference evidence="1" key="1">
    <citation type="journal article" date="2023" name="G3 (Bethesda)">
        <title>A reference genome for the long-term kleptoplast-retaining sea slug Elysia crispata morphotype clarki.</title>
        <authorList>
            <person name="Eastman K.E."/>
            <person name="Pendleton A.L."/>
            <person name="Shaikh M.A."/>
            <person name="Suttiyut T."/>
            <person name="Ogas R."/>
            <person name="Tomko P."/>
            <person name="Gavelis G."/>
            <person name="Widhalm J.R."/>
            <person name="Wisecaver J.H."/>
        </authorList>
    </citation>
    <scope>NUCLEOTIDE SEQUENCE</scope>
    <source>
        <strain evidence="1">ECLA1</strain>
    </source>
</reference>
<protein>
    <submittedName>
        <fullName evidence="1">Uncharacterized protein</fullName>
    </submittedName>
</protein>
<dbReference type="AlphaFoldDB" id="A0AAE0YT81"/>
<sequence>MKSPCKLKYPTTTPGFFYLESPVKTKEAKVSWFLGRGHKQKEAPRTLRKCLKKVDKESFVSLKESVKRSIQ</sequence>